<sequence>MLATRVFGLVGRRAISTSACVRSHAGVVKTEDYSLPGYVDRRDYPLPDVAHVRTLSSSQKALKEKEKQPWSKLSSEEKVQLYHIKFNETFAKMNQSSNEWKTVIGAAMFFIGFSGLIVIWNKHYVYGPLPQTFSEEWVSMQTQRMLDMKVNPVQGFSAKWDYDKKEWKK</sequence>
<dbReference type="PANTHER" id="PTHR10707:SF12">
    <property type="entry name" value="CYTOCHROME C OXIDASE SUBUNIT 4 ISOFORM 1, MITOCHONDRIAL"/>
    <property type="match status" value="1"/>
</dbReference>
<dbReference type="AlphaFoldDB" id="A0A6P5KH19"/>
<dbReference type="CDD" id="cd00922">
    <property type="entry name" value="Cyt_c_Oxidase_IV"/>
    <property type="match status" value="1"/>
</dbReference>
<evidence type="ECO:0000256" key="3">
    <source>
        <dbReference type="ARBA" id="ARBA00008135"/>
    </source>
</evidence>
<protein>
    <recommendedName>
        <fullName evidence="9">Cytochrome c oxidase subunit 4</fullName>
    </recommendedName>
</protein>
<proteinExistence type="inferred from homology"/>
<keyword evidence="7 9" id="KW-0496">Mitochondrion</keyword>
<reference evidence="11" key="1">
    <citation type="submission" date="2025-08" db="UniProtKB">
        <authorList>
            <consortium name="RefSeq"/>
        </authorList>
    </citation>
    <scope>IDENTIFICATION</scope>
    <source>
        <tissue evidence="11">Spleen</tissue>
    </source>
</reference>
<comment type="similarity">
    <text evidence="3 9">Belongs to the cytochrome c oxidase IV family.</text>
</comment>
<keyword evidence="4 9" id="KW-0812">Transmembrane</keyword>
<dbReference type="PANTHER" id="PTHR10707">
    <property type="entry name" value="CYTOCHROME C OXIDASE SUBUNIT IV"/>
    <property type="match status" value="1"/>
</dbReference>
<dbReference type="Pfam" id="PF02936">
    <property type="entry name" value="COX4"/>
    <property type="match status" value="1"/>
</dbReference>
<dbReference type="FunCoup" id="A0A6P5KH19">
    <property type="interactions" value="1642"/>
</dbReference>
<dbReference type="GO" id="GO:0045277">
    <property type="term" value="C:respiratory chain complex IV"/>
    <property type="evidence" value="ECO:0007669"/>
    <property type="project" value="InterPro"/>
</dbReference>
<evidence type="ECO:0000256" key="5">
    <source>
        <dbReference type="ARBA" id="ARBA00022792"/>
    </source>
</evidence>
<comment type="subunit">
    <text evidence="9">Component of the cytochrome c oxidase (complex IV, CIV), a multisubunit enzyme composed of 14 subunits.</text>
</comment>
<dbReference type="InterPro" id="IPR036639">
    <property type="entry name" value="Cyt_c_oxidase_su4_sf"/>
</dbReference>
<dbReference type="GO" id="GO:0005743">
    <property type="term" value="C:mitochondrial inner membrane"/>
    <property type="evidence" value="ECO:0007669"/>
    <property type="project" value="UniProtKB-SubCell"/>
</dbReference>
<keyword evidence="8 9" id="KW-0472">Membrane</keyword>
<evidence type="ECO:0000256" key="8">
    <source>
        <dbReference type="ARBA" id="ARBA00023136"/>
    </source>
</evidence>
<dbReference type="Proteomes" id="UP000515140">
    <property type="component" value="Unplaced"/>
</dbReference>
<keyword evidence="6 9" id="KW-1133">Transmembrane helix</keyword>
<dbReference type="InParanoid" id="A0A6P5KH19"/>
<dbReference type="InterPro" id="IPR004203">
    <property type="entry name" value="Cyt_c_oxidase_su4_fam"/>
</dbReference>
<comment type="pathway">
    <text evidence="2 9">Energy metabolism; oxidative phosphorylation.</text>
</comment>
<dbReference type="InterPro" id="IPR013288">
    <property type="entry name" value="Cyt_c_oxidase_su4"/>
</dbReference>
<feature type="transmembrane region" description="Helical" evidence="9">
    <location>
        <begin position="102"/>
        <end position="120"/>
    </location>
</feature>
<dbReference type="PRINTS" id="PR01873">
    <property type="entry name" value="CYTCOXIDASE4"/>
</dbReference>
<evidence type="ECO:0000256" key="7">
    <source>
        <dbReference type="ARBA" id="ARBA00023128"/>
    </source>
</evidence>
<dbReference type="KEGG" id="pcw:110210342"/>
<dbReference type="SUPFAM" id="SSF81406">
    <property type="entry name" value="Mitochondrial cytochrome c oxidase subunit IV"/>
    <property type="match status" value="1"/>
</dbReference>
<evidence type="ECO:0000256" key="6">
    <source>
        <dbReference type="ARBA" id="ARBA00022989"/>
    </source>
</evidence>
<name>A0A6P5KH19_PHACI</name>
<dbReference type="RefSeq" id="XP_020844893.1">
    <property type="nucleotide sequence ID" value="XM_020989234.1"/>
</dbReference>
<dbReference type="UniPathway" id="UPA00705"/>
<keyword evidence="5 9" id="KW-0999">Mitochondrion inner membrane</keyword>
<evidence type="ECO:0000256" key="9">
    <source>
        <dbReference type="RuleBase" id="RU367145"/>
    </source>
</evidence>
<gene>
    <name evidence="11" type="primary">LOC110210342</name>
</gene>
<evidence type="ECO:0000256" key="1">
    <source>
        <dbReference type="ARBA" id="ARBA00004434"/>
    </source>
</evidence>
<comment type="subcellular location">
    <subcellularLocation>
        <location evidence="1 9">Mitochondrion inner membrane</location>
        <topology evidence="1 9">Single-pass membrane protein</topology>
    </subcellularLocation>
</comment>
<accession>A0A6P5KH19</accession>
<dbReference type="FunFam" id="1.10.442.10:FF:000001">
    <property type="entry name" value="Cytochrome c oxidase subunit 4 isoform 1"/>
    <property type="match status" value="1"/>
</dbReference>
<dbReference type="GO" id="GO:0006123">
    <property type="term" value="P:mitochondrial electron transport, cytochrome c to oxygen"/>
    <property type="evidence" value="ECO:0007669"/>
    <property type="project" value="InterPro"/>
</dbReference>
<dbReference type="GeneID" id="110210342"/>
<comment type="function">
    <text evidence="9">Component of the cytochrome c oxidase, the last enzyme in the mitochondrial electron transport chain which drives oxidative phosphorylation.</text>
</comment>
<organism evidence="10 11">
    <name type="scientific">Phascolarctos cinereus</name>
    <name type="common">Koala</name>
    <dbReference type="NCBI Taxonomy" id="38626"/>
    <lineage>
        <taxon>Eukaryota</taxon>
        <taxon>Metazoa</taxon>
        <taxon>Chordata</taxon>
        <taxon>Craniata</taxon>
        <taxon>Vertebrata</taxon>
        <taxon>Euteleostomi</taxon>
        <taxon>Mammalia</taxon>
        <taxon>Metatheria</taxon>
        <taxon>Diprotodontia</taxon>
        <taxon>Phascolarctidae</taxon>
        <taxon>Phascolarctos</taxon>
    </lineage>
</organism>
<evidence type="ECO:0000313" key="10">
    <source>
        <dbReference type="Proteomes" id="UP000515140"/>
    </source>
</evidence>
<dbReference type="OMA" id="HGHEVTK"/>
<keyword evidence="10" id="KW-1185">Reference proteome</keyword>
<evidence type="ECO:0000256" key="4">
    <source>
        <dbReference type="ARBA" id="ARBA00022692"/>
    </source>
</evidence>
<evidence type="ECO:0000256" key="2">
    <source>
        <dbReference type="ARBA" id="ARBA00004673"/>
    </source>
</evidence>
<dbReference type="Gene3D" id="1.10.442.10">
    <property type="entry name" value="Cytochrome c oxidase subunit IV"/>
    <property type="match status" value="1"/>
</dbReference>
<evidence type="ECO:0000313" key="11">
    <source>
        <dbReference type="RefSeq" id="XP_020844893.1"/>
    </source>
</evidence>